<comment type="caution">
    <text evidence="4">The sequence shown here is derived from an EMBL/GenBank/DDBJ whole genome shotgun (WGS) entry which is preliminary data.</text>
</comment>
<evidence type="ECO:0000256" key="1">
    <source>
        <dbReference type="ARBA" id="ARBA00022679"/>
    </source>
</evidence>
<evidence type="ECO:0000313" key="5">
    <source>
        <dbReference type="Proteomes" id="UP001500655"/>
    </source>
</evidence>
<evidence type="ECO:0000259" key="3">
    <source>
        <dbReference type="Pfam" id="PF00534"/>
    </source>
</evidence>
<protein>
    <recommendedName>
        <fullName evidence="3">Glycosyl transferase family 1 domain-containing protein</fullName>
    </recommendedName>
</protein>
<dbReference type="Gene3D" id="3.40.50.2000">
    <property type="entry name" value="Glycogen Phosphorylase B"/>
    <property type="match status" value="2"/>
</dbReference>
<accession>A0ABP4XCT6</accession>
<dbReference type="InterPro" id="IPR001296">
    <property type="entry name" value="Glyco_trans_1"/>
</dbReference>
<reference evidence="5" key="1">
    <citation type="journal article" date="2019" name="Int. J. Syst. Evol. Microbiol.">
        <title>The Global Catalogue of Microorganisms (GCM) 10K type strain sequencing project: providing services to taxonomists for standard genome sequencing and annotation.</title>
        <authorList>
            <consortium name="The Broad Institute Genomics Platform"/>
            <consortium name="The Broad Institute Genome Sequencing Center for Infectious Disease"/>
            <person name="Wu L."/>
            <person name="Ma J."/>
        </authorList>
    </citation>
    <scope>NUCLEOTIDE SEQUENCE [LARGE SCALE GENOMIC DNA]</scope>
    <source>
        <strain evidence="5">JCM 13249</strain>
    </source>
</reference>
<feature type="domain" description="Glycosyl transferase family 1" evidence="3">
    <location>
        <begin position="233"/>
        <end position="375"/>
    </location>
</feature>
<dbReference type="Pfam" id="PF00534">
    <property type="entry name" value="Glycos_transf_1"/>
    <property type="match status" value="1"/>
</dbReference>
<keyword evidence="5" id="KW-1185">Reference proteome</keyword>
<dbReference type="SUPFAM" id="SSF53756">
    <property type="entry name" value="UDP-Glycosyltransferase/glycogen phosphorylase"/>
    <property type="match status" value="1"/>
</dbReference>
<sequence>MIRPWKPRGSAVLSPTAGRSGPAADVTAPMRRVLMTCGVFEPGHRGGGLVPAVAGIIDTVPDDVEVHFVTLDRDLGDSRPYPGLAGRWSRRGRARVFYLTAASPSQWWRLLVELRRRPYDVVHVNSVLAPLSVAFLLATRLRLIRGRTILISPHGELAPGALALKATKKRVYLRCLPALLGGADVTWHATTVHEAAQVRAAVPAARVVVCENRVRLSTRARPPAADPCAVARLVFVSRIAPVKDLGLALRALAAATVPVGLDVYGPIEDPAYWAQCEALIARLPPHVTARYGGEVPPGGAVDVFGGYDAFVFPTHGENFGYVIAESLAASCPVVCSAATPWTPVLEAGGGVVVAERSPRAWAAALNAVAASSPAERAAARARAGAAYEAWRAGRGEESLYARRPAGRVAVGSGGRGDHT</sequence>
<name>A0ABP4XCT6_9ACTN</name>
<organism evidence="4 5">
    <name type="scientific">Luedemannella helvata</name>
    <dbReference type="NCBI Taxonomy" id="349315"/>
    <lineage>
        <taxon>Bacteria</taxon>
        <taxon>Bacillati</taxon>
        <taxon>Actinomycetota</taxon>
        <taxon>Actinomycetes</taxon>
        <taxon>Micromonosporales</taxon>
        <taxon>Micromonosporaceae</taxon>
        <taxon>Luedemannella</taxon>
    </lineage>
</organism>
<evidence type="ECO:0000313" key="4">
    <source>
        <dbReference type="EMBL" id="GAA1773474.1"/>
    </source>
</evidence>
<gene>
    <name evidence="4" type="ORF">GCM10009681_51190</name>
</gene>
<dbReference type="Proteomes" id="UP001500655">
    <property type="component" value="Unassembled WGS sequence"/>
</dbReference>
<dbReference type="PANTHER" id="PTHR12526">
    <property type="entry name" value="GLYCOSYLTRANSFERASE"/>
    <property type="match status" value="1"/>
</dbReference>
<dbReference type="PANTHER" id="PTHR12526:SF636">
    <property type="entry name" value="BLL3647 PROTEIN"/>
    <property type="match status" value="1"/>
</dbReference>
<feature type="region of interest" description="Disordered" evidence="2">
    <location>
        <begin position="1"/>
        <end position="24"/>
    </location>
</feature>
<evidence type="ECO:0000256" key="2">
    <source>
        <dbReference type="SAM" id="MobiDB-lite"/>
    </source>
</evidence>
<dbReference type="EMBL" id="BAAALS010000035">
    <property type="protein sequence ID" value="GAA1773474.1"/>
    <property type="molecule type" value="Genomic_DNA"/>
</dbReference>
<proteinExistence type="predicted"/>
<keyword evidence="1" id="KW-0808">Transferase</keyword>